<dbReference type="SUPFAM" id="SSF54897">
    <property type="entry name" value="Protease propeptides/inhibitors"/>
    <property type="match status" value="1"/>
</dbReference>
<dbReference type="Gene3D" id="3.40.50.200">
    <property type="entry name" value="Peptidase S8/S53 domain"/>
    <property type="match status" value="1"/>
</dbReference>
<dbReference type="AlphaFoldDB" id="A0AAD9WEJ0"/>
<feature type="chain" id="PRO_5042218290" description="Peptidase S8/S53 domain-containing protein" evidence="7">
    <location>
        <begin position="19"/>
        <end position="401"/>
    </location>
</feature>
<dbReference type="InterPro" id="IPR050131">
    <property type="entry name" value="Peptidase_S8_subtilisin-like"/>
</dbReference>
<organism evidence="9 10">
    <name type="scientific">Diplocarpon rosae</name>
    <dbReference type="NCBI Taxonomy" id="946125"/>
    <lineage>
        <taxon>Eukaryota</taxon>
        <taxon>Fungi</taxon>
        <taxon>Dikarya</taxon>
        <taxon>Ascomycota</taxon>
        <taxon>Pezizomycotina</taxon>
        <taxon>Leotiomycetes</taxon>
        <taxon>Helotiales</taxon>
        <taxon>Drepanopezizaceae</taxon>
        <taxon>Diplocarpon</taxon>
    </lineage>
</organism>
<dbReference type="GO" id="GO:0004252">
    <property type="term" value="F:serine-type endopeptidase activity"/>
    <property type="evidence" value="ECO:0007669"/>
    <property type="project" value="UniProtKB-UniRule"/>
</dbReference>
<evidence type="ECO:0000259" key="8">
    <source>
        <dbReference type="Pfam" id="PF00082"/>
    </source>
</evidence>
<feature type="domain" description="Peptidase S8/S53" evidence="8">
    <location>
        <begin position="142"/>
        <end position="353"/>
    </location>
</feature>
<evidence type="ECO:0000256" key="2">
    <source>
        <dbReference type="ARBA" id="ARBA00022670"/>
    </source>
</evidence>
<comment type="similarity">
    <text evidence="1 5 6">Belongs to the peptidase S8 family.</text>
</comment>
<dbReference type="InterPro" id="IPR015500">
    <property type="entry name" value="Peptidase_S8_subtilisin-rel"/>
</dbReference>
<evidence type="ECO:0000256" key="4">
    <source>
        <dbReference type="ARBA" id="ARBA00022825"/>
    </source>
</evidence>
<evidence type="ECO:0000256" key="6">
    <source>
        <dbReference type="RuleBase" id="RU003355"/>
    </source>
</evidence>
<dbReference type="Pfam" id="PF00082">
    <property type="entry name" value="Peptidase_S8"/>
    <property type="match status" value="1"/>
</dbReference>
<gene>
    <name evidence="9" type="ORF">QTJ16_001860</name>
</gene>
<dbReference type="Gene3D" id="3.30.70.80">
    <property type="entry name" value="Peptidase S8 propeptide/proteinase inhibitor I9"/>
    <property type="match status" value="1"/>
</dbReference>
<dbReference type="PRINTS" id="PR00723">
    <property type="entry name" value="SUBTILISIN"/>
</dbReference>
<dbReference type="InterPro" id="IPR034193">
    <property type="entry name" value="PCSK9_ProteinaseK-like"/>
</dbReference>
<keyword evidence="3 5" id="KW-0378">Hydrolase</keyword>
<keyword evidence="4 5" id="KW-0720">Serine protease</keyword>
<comment type="caution">
    <text evidence="9">The sequence shown here is derived from an EMBL/GenBank/DDBJ whole genome shotgun (WGS) entry which is preliminary data.</text>
</comment>
<dbReference type="PROSITE" id="PS00138">
    <property type="entry name" value="SUBTILASE_SER"/>
    <property type="match status" value="1"/>
</dbReference>
<dbReference type="GO" id="GO:0006508">
    <property type="term" value="P:proteolysis"/>
    <property type="evidence" value="ECO:0007669"/>
    <property type="project" value="UniProtKB-KW"/>
</dbReference>
<dbReference type="PROSITE" id="PS00136">
    <property type="entry name" value="SUBTILASE_ASP"/>
    <property type="match status" value="1"/>
</dbReference>
<name>A0AAD9WEJ0_9HELO</name>
<feature type="active site" description="Charge relay system" evidence="5">
    <location>
        <position position="181"/>
    </location>
</feature>
<dbReference type="InterPro" id="IPR036852">
    <property type="entry name" value="Peptidase_S8/S53_dom_sf"/>
</dbReference>
<dbReference type="PROSITE" id="PS00137">
    <property type="entry name" value="SUBTILASE_HIS"/>
    <property type="match status" value="1"/>
</dbReference>
<evidence type="ECO:0000313" key="9">
    <source>
        <dbReference type="EMBL" id="KAK2628757.1"/>
    </source>
</evidence>
<dbReference type="Proteomes" id="UP001285354">
    <property type="component" value="Unassembled WGS sequence"/>
</dbReference>
<dbReference type="InterPro" id="IPR000209">
    <property type="entry name" value="Peptidase_S8/S53_dom"/>
</dbReference>
<evidence type="ECO:0000256" key="7">
    <source>
        <dbReference type="SAM" id="SignalP"/>
    </source>
</evidence>
<keyword evidence="7" id="KW-0732">Signal</keyword>
<dbReference type="EMBL" id="JAUBYV010000002">
    <property type="protein sequence ID" value="KAK2628757.1"/>
    <property type="molecule type" value="Genomic_DNA"/>
</dbReference>
<feature type="active site" description="Charge relay system" evidence="5">
    <location>
        <position position="338"/>
    </location>
</feature>
<dbReference type="InterPro" id="IPR022398">
    <property type="entry name" value="Peptidase_S8_His-AS"/>
</dbReference>
<evidence type="ECO:0000313" key="10">
    <source>
        <dbReference type="Proteomes" id="UP001285354"/>
    </source>
</evidence>
<evidence type="ECO:0000256" key="5">
    <source>
        <dbReference type="PROSITE-ProRule" id="PRU01240"/>
    </source>
</evidence>
<evidence type="ECO:0000256" key="1">
    <source>
        <dbReference type="ARBA" id="ARBA00011073"/>
    </source>
</evidence>
<dbReference type="InterPro" id="IPR023827">
    <property type="entry name" value="Peptidase_S8_Asp-AS"/>
</dbReference>
<dbReference type="PROSITE" id="PS51892">
    <property type="entry name" value="SUBTILASE"/>
    <property type="match status" value="1"/>
</dbReference>
<reference evidence="9" key="1">
    <citation type="submission" date="2023-06" db="EMBL/GenBank/DDBJ databases">
        <title>Draft genome of Marssonina rosae.</title>
        <authorList>
            <person name="Cheng Q."/>
        </authorList>
    </citation>
    <scope>NUCLEOTIDE SEQUENCE</scope>
    <source>
        <strain evidence="9">R4</strain>
    </source>
</reference>
<dbReference type="SUPFAM" id="SSF52743">
    <property type="entry name" value="Subtilisin-like"/>
    <property type="match status" value="1"/>
</dbReference>
<dbReference type="FunFam" id="3.40.50.200:FF:000007">
    <property type="entry name" value="Subtilisin-like serine protease"/>
    <property type="match status" value="1"/>
</dbReference>
<dbReference type="InterPro" id="IPR023828">
    <property type="entry name" value="Peptidase_S8_Ser-AS"/>
</dbReference>
<dbReference type="CDD" id="cd04077">
    <property type="entry name" value="Peptidases_S8_PCSK9_ProteinaseK_like"/>
    <property type="match status" value="1"/>
</dbReference>
<dbReference type="InterPro" id="IPR037045">
    <property type="entry name" value="S8pro/Inhibitor_I9_sf"/>
</dbReference>
<dbReference type="PANTHER" id="PTHR43806:SF11">
    <property type="entry name" value="CEREVISIN-RELATED"/>
    <property type="match status" value="1"/>
</dbReference>
<evidence type="ECO:0000256" key="3">
    <source>
        <dbReference type="ARBA" id="ARBA00022801"/>
    </source>
</evidence>
<proteinExistence type="inferred from homology"/>
<protein>
    <recommendedName>
        <fullName evidence="8">Peptidase S8/S53 domain-containing protein</fullName>
    </recommendedName>
</protein>
<feature type="signal peptide" evidence="7">
    <location>
        <begin position="1"/>
        <end position="18"/>
    </location>
</feature>
<feature type="active site" description="Charge relay system" evidence="5">
    <location>
        <position position="149"/>
    </location>
</feature>
<dbReference type="PANTHER" id="PTHR43806">
    <property type="entry name" value="PEPTIDASE S8"/>
    <property type="match status" value="1"/>
</dbReference>
<accession>A0AAD9WEJ0</accession>
<keyword evidence="10" id="KW-1185">Reference proteome</keyword>
<keyword evidence="2 5" id="KW-0645">Protease</keyword>
<sequence>MLSRAVLSLVAAAWLVAGAPVAPILLAAKIADIIPDNWIVVMRAGVSESAFRAHLSSRDPAVVSRIKSTFRLGRFKGYSGSFTRTLVDALTTSLDIAWIEPDTRVRTLTLTSQFNASWGLSRISHREANGTSYIYDESAGEGTFAYIIDTGIYVEHAEFEGRATFGANLVGDGDDSDSNGHGTHCAGIIGSRSYGVAKKASLIGVKVFGANGSSSMSNIIAGIEWAVDDAREKGRIGRAVANLSFGGFYSRSGNAAVRAAVEAGLFVGAAAGNDGAPAFFTTPASERTACTVGATDMTDARAPYSNFGSVVDIFAPGRSIISTWIGGPTRTNTKSGTSMAVPHVVGLAAYLMGLEGPKEPGPLCEQMRQMATKKKLSGTSRSFLPGLMGTPNLLAYNDNGA</sequence>